<comment type="caution">
    <text evidence="2">The sequence shown here is derived from an EMBL/GenBank/DDBJ whole genome shotgun (WGS) entry which is preliminary data.</text>
</comment>
<dbReference type="RefSeq" id="WP_161410590.1">
    <property type="nucleotide sequence ID" value="NZ_WTUZ01000039.1"/>
</dbReference>
<evidence type="ECO:0000313" key="3">
    <source>
        <dbReference type="Proteomes" id="UP000481087"/>
    </source>
</evidence>
<evidence type="ECO:0000313" key="2">
    <source>
        <dbReference type="EMBL" id="MZQ86211.1"/>
    </source>
</evidence>
<keyword evidence="1" id="KW-0812">Transmembrane</keyword>
<organism evidence="2 3">
    <name type="scientific">Paenibacillus silvestris</name>
    <dbReference type="NCBI Taxonomy" id="2606219"/>
    <lineage>
        <taxon>Bacteria</taxon>
        <taxon>Bacillati</taxon>
        <taxon>Bacillota</taxon>
        <taxon>Bacilli</taxon>
        <taxon>Bacillales</taxon>
        <taxon>Paenibacillaceae</taxon>
        <taxon>Paenibacillus</taxon>
    </lineage>
</organism>
<dbReference type="AlphaFoldDB" id="A0A6L8V9A5"/>
<feature type="transmembrane region" description="Helical" evidence="1">
    <location>
        <begin position="42"/>
        <end position="65"/>
    </location>
</feature>
<name>A0A6L8V9A5_9BACL</name>
<gene>
    <name evidence="2" type="ORF">GQF01_29335</name>
</gene>
<accession>A0A6L8V9A5</accession>
<dbReference type="Proteomes" id="UP000481087">
    <property type="component" value="Unassembled WGS sequence"/>
</dbReference>
<reference evidence="2 3" key="1">
    <citation type="submission" date="2019-12" db="EMBL/GenBank/DDBJ databases">
        <title>Paenibacillus sp. nov. sp. isolated from soil.</title>
        <authorList>
            <person name="Kim J."/>
            <person name="Jeong S.E."/>
            <person name="Jung H.S."/>
            <person name="Jeon C.O."/>
        </authorList>
    </citation>
    <scope>NUCLEOTIDE SEQUENCE [LARGE SCALE GENOMIC DNA]</scope>
    <source>
        <strain evidence="2 3">5J-6</strain>
    </source>
</reference>
<protein>
    <submittedName>
        <fullName evidence="2">Uncharacterized protein</fullName>
    </submittedName>
</protein>
<evidence type="ECO:0000256" key="1">
    <source>
        <dbReference type="SAM" id="Phobius"/>
    </source>
</evidence>
<keyword evidence="1" id="KW-0472">Membrane</keyword>
<keyword evidence="1" id="KW-1133">Transmembrane helix</keyword>
<sequence>MRIIHRKPINATLLQVGIRTRSSNFAATAAIENRSTKRRGKFMTGMINGALLVVPFWILIAWLIFHN</sequence>
<dbReference type="EMBL" id="WTUZ01000039">
    <property type="protein sequence ID" value="MZQ86211.1"/>
    <property type="molecule type" value="Genomic_DNA"/>
</dbReference>
<keyword evidence="3" id="KW-1185">Reference proteome</keyword>
<proteinExistence type="predicted"/>